<feature type="modified residue" description="4-aspartylphosphate" evidence="2">
    <location>
        <position position="52"/>
    </location>
</feature>
<protein>
    <submittedName>
        <fullName evidence="6">DNA-binding response regulator</fullName>
    </submittedName>
</protein>
<evidence type="ECO:0000259" key="4">
    <source>
        <dbReference type="PROSITE" id="PS50110"/>
    </source>
</evidence>
<dbReference type="Pfam" id="PF00486">
    <property type="entry name" value="Trans_reg_C"/>
    <property type="match status" value="1"/>
</dbReference>
<dbReference type="OrthoDB" id="4153060at2"/>
<organism evidence="6 7">
    <name type="scientific">Gordonibacter pamelaeae</name>
    <dbReference type="NCBI Taxonomy" id="471189"/>
    <lineage>
        <taxon>Bacteria</taxon>
        <taxon>Bacillati</taxon>
        <taxon>Actinomycetota</taxon>
        <taxon>Coriobacteriia</taxon>
        <taxon>Eggerthellales</taxon>
        <taxon>Eggerthellaceae</taxon>
        <taxon>Gordonibacter</taxon>
    </lineage>
</organism>
<dbReference type="InterPro" id="IPR011006">
    <property type="entry name" value="CheY-like_superfamily"/>
</dbReference>
<dbReference type="Proteomes" id="UP000254000">
    <property type="component" value="Unassembled WGS sequence"/>
</dbReference>
<feature type="domain" description="OmpR/PhoB-type" evidence="5">
    <location>
        <begin position="125"/>
        <end position="222"/>
    </location>
</feature>
<comment type="caution">
    <text evidence="6">The sequence shown here is derived from an EMBL/GenBank/DDBJ whole genome shotgun (WGS) entry which is preliminary data.</text>
</comment>
<feature type="domain" description="Response regulatory" evidence="4">
    <location>
        <begin position="3"/>
        <end position="116"/>
    </location>
</feature>
<dbReference type="GO" id="GO:0032993">
    <property type="term" value="C:protein-DNA complex"/>
    <property type="evidence" value="ECO:0007669"/>
    <property type="project" value="TreeGrafter"/>
</dbReference>
<dbReference type="SUPFAM" id="SSF52172">
    <property type="entry name" value="CheY-like"/>
    <property type="match status" value="1"/>
</dbReference>
<dbReference type="GO" id="GO:0005829">
    <property type="term" value="C:cytosol"/>
    <property type="evidence" value="ECO:0007669"/>
    <property type="project" value="TreeGrafter"/>
</dbReference>
<proteinExistence type="predicted"/>
<dbReference type="Pfam" id="PF00072">
    <property type="entry name" value="Response_reg"/>
    <property type="match status" value="1"/>
</dbReference>
<dbReference type="GO" id="GO:0000976">
    <property type="term" value="F:transcription cis-regulatory region binding"/>
    <property type="evidence" value="ECO:0007669"/>
    <property type="project" value="TreeGrafter"/>
</dbReference>
<gene>
    <name evidence="6" type="ORF">C1877_11810</name>
</gene>
<dbReference type="GO" id="GO:0006355">
    <property type="term" value="P:regulation of DNA-templated transcription"/>
    <property type="evidence" value="ECO:0007669"/>
    <property type="project" value="InterPro"/>
</dbReference>
<feature type="DNA-binding region" description="OmpR/PhoB-type" evidence="3">
    <location>
        <begin position="125"/>
        <end position="222"/>
    </location>
</feature>
<keyword evidence="7" id="KW-1185">Reference proteome</keyword>
<evidence type="ECO:0000313" key="6">
    <source>
        <dbReference type="EMBL" id="RDB63543.1"/>
    </source>
</evidence>
<dbReference type="InterPro" id="IPR039420">
    <property type="entry name" value="WalR-like"/>
</dbReference>
<dbReference type="EMBL" id="PPTS01000007">
    <property type="protein sequence ID" value="RDB63543.1"/>
    <property type="molecule type" value="Genomic_DNA"/>
</dbReference>
<evidence type="ECO:0000313" key="7">
    <source>
        <dbReference type="Proteomes" id="UP000254000"/>
    </source>
</evidence>
<keyword evidence="2" id="KW-0597">Phosphoprotein</keyword>
<dbReference type="Gene3D" id="3.40.50.2300">
    <property type="match status" value="1"/>
</dbReference>
<evidence type="ECO:0000256" key="1">
    <source>
        <dbReference type="ARBA" id="ARBA00023125"/>
    </source>
</evidence>
<dbReference type="PANTHER" id="PTHR48111">
    <property type="entry name" value="REGULATOR OF RPOS"/>
    <property type="match status" value="1"/>
</dbReference>
<dbReference type="PROSITE" id="PS50110">
    <property type="entry name" value="RESPONSE_REGULATORY"/>
    <property type="match status" value="1"/>
</dbReference>
<evidence type="ECO:0000256" key="2">
    <source>
        <dbReference type="PROSITE-ProRule" id="PRU00169"/>
    </source>
</evidence>
<reference evidence="6 7" key="1">
    <citation type="journal article" date="2018" name="Elife">
        <title>Discovery and characterization of a prevalent human gut bacterial enzyme sufficient for the inactivation of a family of plant toxins.</title>
        <authorList>
            <person name="Koppel N."/>
            <person name="Bisanz J.E."/>
            <person name="Pandelia M.E."/>
            <person name="Turnbaugh P.J."/>
            <person name="Balskus E.P."/>
        </authorList>
    </citation>
    <scope>NUCLEOTIDE SEQUENCE [LARGE SCALE GENOMIC DNA]</scope>
    <source>
        <strain evidence="6 7">3C</strain>
    </source>
</reference>
<accession>A0A369LVI2</accession>
<dbReference type="InterPro" id="IPR036388">
    <property type="entry name" value="WH-like_DNA-bd_sf"/>
</dbReference>
<dbReference type="InterPro" id="IPR016032">
    <property type="entry name" value="Sig_transdc_resp-reg_C-effctor"/>
</dbReference>
<dbReference type="PROSITE" id="PS51755">
    <property type="entry name" value="OMPR_PHOB"/>
    <property type="match status" value="1"/>
</dbReference>
<dbReference type="SMART" id="SM00448">
    <property type="entry name" value="REC"/>
    <property type="match status" value="1"/>
</dbReference>
<dbReference type="SUPFAM" id="SSF46894">
    <property type="entry name" value="C-terminal effector domain of the bipartite response regulators"/>
    <property type="match status" value="1"/>
</dbReference>
<dbReference type="InterPro" id="IPR001789">
    <property type="entry name" value="Sig_transdc_resp-reg_receiver"/>
</dbReference>
<dbReference type="SMART" id="SM00862">
    <property type="entry name" value="Trans_reg_C"/>
    <property type="match status" value="1"/>
</dbReference>
<dbReference type="AlphaFoldDB" id="A0A369LVI2"/>
<dbReference type="Gene3D" id="1.10.10.10">
    <property type="entry name" value="Winged helix-like DNA-binding domain superfamily/Winged helix DNA-binding domain"/>
    <property type="match status" value="1"/>
</dbReference>
<sequence length="222" mass="24761">MARIFVVEDDAALRGELMRLLELQGHEALASTAFDRIADEVLAADPDCVLLDLKLPGDGGHAVCRDLRSASDVPIVMLTSSDNEFDEVMSMNLGADDYVTKPYNPAVLLARIQSVLRRAARTEPPSRIEHKGVVLDVARSRVEYEGRRVELTRNEFRVLHLLMENKGAIISRQELMMELWQSDAFIDDNTLTVNVNRLRKSLASIGVPDGFLATRRGQGYLV</sequence>
<dbReference type="Gene3D" id="6.10.250.690">
    <property type="match status" value="1"/>
</dbReference>
<dbReference type="CDD" id="cd00383">
    <property type="entry name" value="trans_reg_C"/>
    <property type="match status" value="1"/>
</dbReference>
<dbReference type="GO" id="GO:0000156">
    <property type="term" value="F:phosphorelay response regulator activity"/>
    <property type="evidence" value="ECO:0007669"/>
    <property type="project" value="TreeGrafter"/>
</dbReference>
<evidence type="ECO:0000256" key="3">
    <source>
        <dbReference type="PROSITE-ProRule" id="PRU01091"/>
    </source>
</evidence>
<dbReference type="GeneID" id="78360377"/>
<dbReference type="PANTHER" id="PTHR48111:SF43">
    <property type="entry name" value="STAGE 0 SPORULATION PROTEIN A HOMOLOG"/>
    <property type="match status" value="1"/>
</dbReference>
<name>A0A369LVI2_9ACTN</name>
<evidence type="ECO:0000259" key="5">
    <source>
        <dbReference type="PROSITE" id="PS51755"/>
    </source>
</evidence>
<dbReference type="InterPro" id="IPR001867">
    <property type="entry name" value="OmpR/PhoB-type_DNA-bd"/>
</dbReference>
<keyword evidence="1 3" id="KW-0238">DNA-binding</keyword>
<dbReference type="RefSeq" id="WP_114569255.1">
    <property type="nucleotide sequence ID" value="NZ_CABMMS010000007.1"/>
</dbReference>